<reference evidence="5 6" key="1">
    <citation type="journal article" date="2015" name="Genome Biol. Evol.">
        <title>The Dynamics of Genetic Interactions between Vibrio metoecus and Vibrio cholerae, Two Close Relatives Co-Occurring in the Environment.</title>
        <authorList>
            <person name="Orata F.D."/>
            <person name="Kirchberger P.C."/>
            <person name="Meheust R."/>
            <person name="Barlow E.J."/>
            <person name="Tarr C.L."/>
            <person name="Boucher Y."/>
        </authorList>
    </citation>
    <scope>NUCLEOTIDE SEQUENCE [LARGE SCALE GENOMIC DNA]</scope>
    <source>
        <strain evidence="5 6">08-2459</strain>
    </source>
</reference>
<dbReference type="InterPro" id="IPR003594">
    <property type="entry name" value="HATPase_dom"/>
</dbReference>
<evidence type="ECO:0000256" key="3">
    <source>
        <dbReference type="ARBA" id="ARBA00022553"/>
    </source>
</evidence>
<keyword evidence="5" id="KW-0808">Transferase</keyword>
<dbReference type="CDD" id="cd00082">
    <property type="entry name" value="HisKA"/>
    <property type="match status" value="1"/>
</dbReference>
<keyword evidence="3" id="KW-0597">Phosphoprotein</keyword>
<protein>
    <recommendedName>
        <fullName evidence="2">histidine kinase</fullName>
        <ecNumber evidence="2">2.7.13.3</ecNumber>
    </recommendedName>
</protein>
<dbReference type="InterPro" id="IPR005467">
    <property type="entry name" value="His_kinase_dom"/>
</dbReference>
<sequence length="316" mass="34961">MSAEVQYQRIYERERKARILAEQLLEEKSRALYDKVLELQSTLEQLSGAQAQLLQSEKMASVGQLAAGVAHEINNPIGFCLSNLNTLRDYAEVFAQLADLVEQSAPSLEGSEFYQALTCFKQQHDLAFVREDVVSLVEESASGLHRVKDIVTSLQSVSHSSDGRFAECNLNDCIESALRIVWNQFKYTMMVDRQLAENLPKIKGIAPEIQQVLMNMFINASHACDEHGELTITTDTLNEKGKTWVQVQIADNGHGISPEHLAKIFRTPFSPPNLVGVGTGLGLSIAFGIVEKHQGKISVTSEVGQGTRFTLLFPAI</sequence>
<dbReference type="InterPro" id="IPR003661">
    <property type="entry name" value="HisK_dim/P_dom"/>
</dbReference>
<dbReference type="AlphaFoldDB" id="A0A0Q0M1U9"/>
<dbReference type="Proteomes" id="UP000053724">
    <property type="component" value="Unassembled WGS sequence"/>
</dbReference>
<dbReference type="Gene3D" id="3.30.565.10">
    <property type="entry name" value="Histidine kinase-like ATPase, C-terminal domain"/>
    <property type="match status" value="1"/>
</dbReference>
<dbReference type="Gene3D" id="1.10.287.130">
    <property type="match status" value="1"/>
</dbReference>
<dbReference type="SUPFAM" id="SSF55874">
    <property type="entry name" value="ATPase domain of HSP90 chaperone/DNA topoisomerase II/histidine kinase"/>
    <property type="match status" value="1"/>
</dbReference>
<dbReference type="EC" id="2.7.13.3" evidence="2"/>
<dbReference type="PROSITE" id="PS50109">
    <property type="entry name" value="HIS_KIN"/>
    <property type="match status" value="1"/>
</dbReference>
<evidence type="ECO:0000259" key="4">
    <source>
        <dbReference type="PROSITE" id="PS50109"/>
    </source>
</evidence>
<name>A0A0Q0M1U9_VIBMT</name>
<evidence type="ECO:0000313" key="5">
    <source>
        <dbReference type="EMBL" id="KQA23677.1"/>
    </source>
</evidence>
<dbReference type="GO" id="GO:0000155">
    <property type="term" value="F:phosphorelay sensor kinase activity"/>
    <property type="evidence" value="ECO:0007669"/>
    <property type="project" value="InterPro"/>
</dbReference>
<dbReference type="PANTHER" id="PTHR43065">
    <property type="entry name" value="SENSOR HISTIDINE KINASE"/>
    <property type="match status" value="1"/>
</dbReference>
<dbReference type="Pfam" id="PF02518">
    <property type="entry name" value="HATPase_c"/>
    <property type="match status" value="1"/>
</dbReference>
<evidence type="ECO:0000313" key="6">
    <source>
        <dbReference type="Proteomes" id="UP000053724"/>
    </source>
</evidence>
<organism evidence="5 6">
    <name type="scientific">Vibrio metoecus</name>
    <dbReference type="NCBI Taxonomy" id="1481663"/>
    <lineage>
        <taxon>Bacteria</taxon>
        <taxon>Pseudomonadati</taxon>
        <taxon>Pseudomonadota</taxon>
        <taxon>Gammaproteobacteria</taxon>
        <taxon>Vibrionales</taxon>
        <taxon>Vibrionaceae</taxon>
        <taxon>Vibrio</taxon>
    </lineage>
</organism>
<dbReference type="InterPro" id="IPR036890">
    <property type="entry name" value="HATPase_C_sf"/>
</dbReference>
<dbReference type="SMART" id="SM00387">
    <property type="entry name" value="HATPase_c"/>
    <property type="match status" value="1"/>
</dbReference>
<dbReference type="SUPFAM" id="SSF47384">
    <property type="entry name" value="Homodimeric domain of signal transducing histidine kinase"/>
    <property type="match status" value="1"/>
</dbReference>
<dbReference type="InterPro" id="IPR004358">
    <property type="entry name" value="Sig_transdc_His_kin-like_C"/>
</dbReference>
<gene>
    <name evidence="5" type="ORF">AAY55_07890</name>
</gene>
<proteinExistence type="predicted"/>
<dbReference type="EMBL" id="LCUF01000008">
    <property type="protein sequence ID" value="KQA23677.1"/>
    <property type="molecule type" value="Genomic_DNA"/>
</dbReference>
<evidence type="ECO:0000256" key="2">
    <source>
        <dbReference type="ARBA" id="ARBA00012438"/>
    </source>
</evidence>
<dbReference type="PANTHER" id="PTHR43065:SF50">
    <property type="entry name" value="HISTIDINE KINASE"/>
    <property type="match status" value="1"/>
</dbReference>
<dbReference type="PRINTS" id="PR00344">
    <property type="entry name" value="BCTRLSENSOR"/>
</dbReference>
<keyword evidence="5" id="KW-0418">Kinase</keyword>
<dbReference type="InterPro" id="IPR036097">
    <property type="entry name" value="HisK_dim/P_sf"/>
</dbReference>
<evidence type="ECO:0000256" key="1">
    <source>
        <dbReference type="ARBA" id="ARBA00000085"/>
    </source>
</evidence>
<feature type="domain" description="Histidine kinase" evidence="4">
    <location>
        <begin position="68"/>
        <end position="316"/>
    </location>
</feature>
<accession>A0A0Q0M1U9</accession>
<comment type="caution">
    <text evidence="5">The sequence shown here is derived from an EMBL/GenBank/DDBJ whole genome shotgun (WGS) entry which is preliminary data.</text>
</comment>
<comment type="catalytic activity">
    <reaction evidence="1">
        <text>ATP + protein L-histidine = ADP + protein N-phospho-L-histidine.</text>
        <dbReference type="EC" id="2.7.13.3"/>
    </reaction>
</comment>
<dbReference type="PATRIC" id="fig|1481663.8.peg.4775"/>